<dbReference type="Proteomes" id="UP000319438">
    <property type="component" value="Segment"/>
</dbReference>
<name>A0A0N9Q0K3_9VIRU</name>
<feature type="region of interest" description="Disordered" evidence="2">
    <location>
        <begin position="1"/>
        <end position="25"/>
    </location>
</feature>
<reference evidence="3" key="1">
    <citation type="journal article" date="2015" name="Genome Announc.">
        <title>Complete Genome Sequence of a New Member of the Marseilleviridae Recovered from the Brackish Submarine Spring in the Cassis Port-Miou Calanque, France.</title>
        <authorList>
            <person name="Doutre G."/>
            <person name="Arfib B."/>
            <person name="Rochette P."/>
            <person name="Claverie J.M."/>
            <person name="Bonin P."/>
            <person name="Abergel C."/>
        </authorList>
    </citation>
    <scope>NUCLEOTIDE SEQUENCE [LARGE SCALE GENOMIC DNA]</scope>
    <source>
        <strain evidence="3">1</strain>
    </source>
</reference>
<accession>A0A0N9Q0K3</accession>
<keyword evidence="1" id="KW-0175">Coiled coil</keyword>
<evidence type="ECO:0000256" key="2">
    <source>
        <dbReference type="SAM" id="MobiDB-lite"/>
    </source>
</evidence>
<evidence type="ECO:0000313" key="4">
    <source>
        <dbReference type="Proteomes" id="UP000319438"/>
    </source>
</evidence>
<feature type="coiled-coil region" evidence="1">
    <location>
        <begin position="37"/>
        <end position="78"/>
    </location>
</feature>
<evidence type="ECO:0000256" key="1">
    <source>
        <dbReference type="SAM" id="Coils"/>
    </source>
</evidence>
<evidence type="ECO:0000313" key="3">
    <source>
        <dbReference type="EMBL" id="ALH06700.1"/>
    </source>
</evidence>
<protein>
    <submittedName>
        <fullName evidence="3">Uncharacterized protein</fullName>
    </submittedName>
</protein>
<gene>
    <name evidence="3" type="ORF">PMV_002</name>
</gene>
<sequence length="89" mass="10844">MSDTPKKTPMSGKERARRFREKNKEKAAAHCKAWYERNREEVLKKRAEERLKRKELQKEREVKQREEAERMSLELEKLKLLISRYGIQV</sequence>
<dbReference type="EMBL" id="KT428292">
    <property type="protein sequence ID" value="ALH06700.1"/>
    <property type="molecule type" value="Genomic_DNA"/>
</dbReference>
<organism evidence="3 4">
    <name type="scientific">Port-miou virus</name>
    <dbReference type="NCBI Taxonomy" id="1733873"/>
    <lineage>
        <taxon>Viruses</taxon>
        <taxon>Varidnaviria</taxon>
        <taxon>Bamfordvirae</taxon>
        <taxon>Nucleocytoviricota</taxon>
        <taxon>Megaviricetes</taxon>
        <taxon>Pimascovirales</taxon>
        <taxon>Pimascovirales incertae sedis</taxon>
        <taxon>Marseilleviridae</taxon>
        <taxon>Losannavirus</taxon>
        <taxon>Losannavirus lausannense</taxon>
        <taxon>Lausannevirus</taxon>
    </lineage>
</organism>
<proteinExistence type="predicted"/>